<accession>A0A8J4XW28</accession>
<organism evidence="1 2">
    <name type="scientific">Chionoecetes opilio</name>
    <name type="common">Atlantic snow crab</name>
    <name type="synonym">Cancer opilio</name>
    <dbReference type="NCBI Taxonomy" id="41210"/>
    <lineage>
        <taxon>Eukaryota</taxon>
        <taxon>Metazoa</taxon>
        <taxon>Ecdysozoa</taxon>
        <taxon>Arthropoda</taxon>
        <taxon>Crustacea</taxon>
        <taxon>Multicrustacea</taxon>
        <taxon>Malacostraca</taxon>
        <taxon>Eumalacostraca</taxon>
        <taxon>Eucarida</taxon>
        <taxon>Decapoda</taxon>
        <taxon>Pleocyemata</taxon>
        <taxon>Brachyura</taxon>
        <taxon>Eubrachyura</taxon>
        <taxon>Majoidea</taxon>
        <taxon>Majidae</taxon>
        <taxon>Chionoecetes</taxon>
    </lineage>
</organism>
<dbReference type="Proteomes" id="UP000770661">
    <property type="component" value="Unassembled WGS sequence"/>
</dbReference>
<dbReference type="AlphaFoldDB" id="A0A8J4XW28"/>
<evidence type="ECO:0000313" key="2">
    <source>
        <dbReference type="Proteomes" id="UP000770661"/>
    </source>
</evidence>
<name>A0A8J4XW28_CHIOP</name>
<comment type="caution">
    <text evidence="1">The sequence shown here is derived from an EMBL/GenBank/DDBJ whole genome shotgun (WGS) entry which is preliminary data.</text>
</comment>
<evidence type="ECO:0000313" key="1">
    <source>
        <dbReference type="EMBL" id="KAG0712961.1"/>
    </source>
</evidence>
<protein>
    <submittedName>
        <fullName evidence="1">Uncharacterized protein</fullName>
    </submittedName>
</protein>
<reference evidence="1" key="1">
    <citation type="submission" date="2020-07" db="EMBL/GenBank/DDBJ databases">
        <title>The High-quality genome of the commercially important snow crab, Chionoecetes opilio.</title>
        <authorList>
            <person name="Jeong J.-H."/>
            <person name="Ryu S."/>
        </authorList>
    </citation>
    <scope>NUCLEOTIDE SEQUENCE</scope>
    <source>
        <strain evidence="1">MADBK_172401_WGS</strain>
        <tissue evidence="1">Digestive gland</tissue>
    </source>
</reference>
<dbReference type="EMBL" id="JACEEZ010021920">
    <property type="protein sequence ID" value="KAG0712961.1"/>
    <property type="molecule type" value="Genomic_DNA"/>
</dbReference>
<sequence length="180" mass="19341">MYTSDWAVVTSGVGHLATLISCSSDGRCPASSLDHGWETCWSWTFFDRDNSSISRDLHPLASSEFSLSALIHAGQQLPLDPEAMSMGFRPVGPEATSSAPSHDQCFCRTHLSSRRLHGYAVDGYGSSSRRGVCPCFTGEAYADSRRVEDLPGGSVVSYGWQAFLLRASPPSPPVPPGLSD</sequence>
<gene>
    <name evidence="1" type="ORF">GWK47_017281</name>
</gene>
<proteinExistence type="predicted"/>
<keyword evidence="2" id="KW-1185">Reference proteome</keyword>